<name>A0ABW3L738_9BACI</name>
<proteinExistence type="predicted"/>
<reference evidence="3" key="1">
    <citation type="journal article" date="2019" name="Int. J. Syst. Evol. Microbiol.">
        <title>The Global Catalogue of Microorganisms (GCM) 10K type strain sequencing project: providing services to taxonomists for standard genome sequencing and annotation.</title>
        <authorList>
            <consortium name="The Broad Institute Genomics Platform"/>
            <consortium name="The Broad Institute Genome Sequencing Center for Infectious Disease"/>
            <person name="Wu L."/>
            <person name="Ma J."/>
        </authorList>
    </citation>
    <scope>NUCLEOTIDE SEQUENCE [LARGE SCALE GENOMIC DNA]</scope>
    <source>
        <strain evidence="3">CCUG 56607</strain>
    </source>
</reference>
<sequence length="252" mass="29281">MQLLNLQDKQALLALLEKDKKNTLQFYEYLPYLSNEDDRFGFYGRYVNGELVSAVYFSPFNMGFTLVDDCYLSEVNDLLGVLPSMYIYGPKELLEKLDRFPGRRPHPYIYGSLPIEDEMLDQPTNVEKAKKDDIPAIREFYDGKDIMIEVPELIESIVEKGNIFIVKDEDEIVSAALSHSETDEYALIGGVYTEEGYEGNGYAYECVSALTQHLHDQDITPYLFYEARLEHLGYFYSKFSFEFECDYLMLYD</sequence>
<feature type="domain" description="N-acetyltransferase" evidence="1">
    <location>
        <begin position="124"/>
        <end position="252"/>
    </location>
</feature>
<dbReference type="InterPro" id="IPR000182">
    <property type="entry name" value="GNAT_dom"/>
</dbReference>
<comment type="caution">
    <text evidence="2">The sequence shown here is derived from an EMBL/GenBank/DDBJ whole genome shotgun (WGS) entry which is preliminary data.</text>
</comment>
<gene>
    <name evidence="2" type="ORF">ACFQ2J_14650</name>
</gene>
<evidence type="ECO:0000313" key="2">
    <source>
        <dbReference type="EMBL" id="MFD1020424.1"/>
    </source>
</evidence>
<dbReference type="SUPFAM" id="SSF55729">
    <property type="entry name" value="Acyl-CoA N-acyltransferases (Nat)"/>
    <property type="match status" value="1"/>
</dbReference>
<dbReference type="InterPro" id="IPR027365">
    <property type="entry name" value="GNAT_acetyltra_YdfB-like"/>
</dbReference>
<dbReference type="InterPro" id="IPR016181">
    <property type="entry name" value="Acyl_CoA_acyltransferase"/>
</dbReference>
<dbReference type="EMBL" id="JBHTKL010000005">
    <property type="protein sequence ID" value="MFD1020424.1"/>
    <property type="molecule type" value="Genomic_DNA"/>
</dbReference>
<dbReference type="PROSITE" id="PS51186">
    <property type="entry name" value="GNAT"/>
    <property type="match status" value="1"/>
</dbReference>
<evidence type="ECO:0000313" key="3">
    <source>
        <dbReference type="Proteomes" id="UP001596990"/>
    </source>
</evidence>
<dbReference type="Pfam" id="PF12746">
    <property type="entry name" value="GNAT_acetyltran"/>
    <property type="match status" value="1"/>
</dbReference>
<organism evidence="2 3">
    <name type="scientific">Thalassobacillus hwangdonensis</name>
    <dbReference type="NCBI Taxonomy" id="546108"/>
    <lineage>
        <taxon>Bacteria</taxon>
        <taxon>Bacillati</taxon>
        <taxon>Bacillota</taxon>
        <taxon>Bacilli</taxon>
        <taxon>Bacillales</taxon>
        <taxon>Bacillaceae</taxon>
        <taxon>Thalassobacillus</taxon>
    </lineage>
</organism>
<dbReference type="Proteomes" id="UP001596990">
    <property type="component" value="Unassembled WGS sequence"/>
</dbReference>
<dbReference type="Gene3D" id="3.40.630.30">
    <property type="match status" value="1"/>
</dbReference>
<keyword evidence="3" id="KW-1185">Reference proteome</keyword>
<evidence type="ECO:0000259" key="1">
    <source>
        <dbReference type="PROSITE" id="PS51186"/>
    </source>
</evidence>
<dbReference type="RefSeq" id="WP_386062016.1">
    <property type="nucleotide sequence ID" value="NZ_JBHTKL010000005.1"/>
</dbReference>
<protein>
    <submittedName>
        <fullName evidence="2">GNAT family N-acetyltransferase</fullName>
    </submittedName>
</protein>
<accession>A0ABW3L738</accession>